<dbReference type="GO" id="GO:0016020">
    <property type="term" value="C:membrane"/>
    <property type="evidence" value="ECO:0007669"/>
    <property type="project" value="TreeGrafter"/>
</dbReference>
<reference evidence="2 3" key="1">
    <citation type="submission" date="2016-07" db="EMBL/GenBank/DDBJ databases">
        <title>Disparate Historic Effective Population Sizes Predicted by Modern Levels of Genome Diversity for the Scaled Quail (Callipepla squamata) and the Northern Bobwhite (Colinus virginianus): Inferences from First and Second Generation Draft Genome Assemblies for Sympatric New World Quail.</title>
        <authorList>
            <person name="Oldeschulte D.L."/>
            <person name="Halley Y.A."/>
            <person name="Bhattarai E.K."/>
            <person name="Brashear W.A."/>
            <person name="Hill J."/>
            <person name="Metz R.P."/>
            <person name="Johnson C.D."/>
            <person name="Rollins D."/>
            <person name="Peterson M.J."/>
            <person name="Bickhart D.M."/>
            <person name="Decker J.E."/>
            <person name="Seabury C.M."/>
        </authorList>
    </citation>
    <scope>NUCLEOTIDE SEQUENCE [LARGE SCALE GENOMIC DNA]</scope>
    <source>
        <strain evidence="2 3">Texas</strain>
        <tissue evidence="2">Leg muscle</tissue>
    </source>
</reference>
<evidence type="ECO:0000313" key="3">
    <source>
        <dbReference type="Proteomes" id="UP000198323"/>
    </source>
</evidence>
<comment type="caution">
    <text evidence="2">The sequence shown here is derived from an EMBL/GenBank/DDBJ whole genome shotgun (WGS) entry which is preliminary data.</text>
</comment>
<keyword evidence="1" id="KW-0472">Membrane</keyword>
<dbReference type="PANTHER" id="PTHR10656:SF40">
    <property type="entry name" value="INOSITOL 1,4,5-TRISPHOSPHATE RECEPTOR-INTERACTING PROTEIN-LIKE 1"/>
    <property type="match status" value="1"/>
</dbReference>
<dbReference type="OrthoDB" id="9114331at2759"/>
<name>A0A226N8X4_CALSU</name>
<dbReference type="AlphaFoldDB" id="A0A226N8X4"/>
<accession>A0A226N8X4</accession>
<dbReference type="PANTHER" id="PTHR10656">
    <property type="entry name" value="CELL FATE DETERMINING PROTEIN MAB21-RELATED"/>
    <property type="match status" value="1"/>
</dbReference>
<gene>
    <name evidence="2" type="ORF">ASZ78_001665</name>
</gene>
<evidence type="ECO:0000313" key="2">
    <source>
        <dbReference type="EMBL" id="OXB64045.1"/>
    </source>
</evidence>
<keyword evidence="1" id="KW-1133">Transmembrane helix</keyword>
<organism evidence="2 3">
    <name type="scientific">Callipepla squamata</name>
    <name type="common">Scaled quail</name>
    <dbReference type="NCBI Taxonomy" id="9009"/>
    <lineage>
        <taxon>Eukaryota</taxon>
        <taxon>Metazoa</taxon>
        <taxon>Chordata</taxon>
        <taxon>Craniata</taxon>
        <taxon>Vertebrata</taxon>
        <taxon>Euteleostomi</taxon>
        <taxon>Archelosauria</taxon>
        <taxon>Archosauria</taxon>
        <taxon>Dinosauria</taxon>
        <taxon>Saurischia</taxon>
        <taxon>Theropoda</taxon>
        <taxon>Coelurosauria</taxon>
        <taxon>Aves</taxon>
        <taxon>Neognathae</taxon>
        <taxon>Galloanserae</taxon>
        <taxon>Galliformes</taxon>
        <taxon>Odontophoridae</taxon>
        <taxon>Callipepla</taxon>
    </lineage>
</organism>
<dbReference type="EMBL" id="MCFN01000133">
    <property type="protein sequence ID" value="OXB64045.1"/>
    <property type="molecule type" value="Genomic_DNA"/>
</dbReference>
<sequence>MALAFVVTWWLQRLPYVGDELDAATLDSMQQREVYLQEQMTKLLQEVEQSRMEQSRMDEQPLHSSALQSWIIWTLLALLLFLLFWLLLWCYRKRQQKRKLQRIHEACRNGEKEQEEMVDNEDLSTVTYRSRSYLDCYTLPLKPRQDTCGVLKELMDDLLRICRTAPRSRFMPKLQARTLDCAGFEDNSPEGSRAIFRMLVPMKPPVGLSFHLELGPERKEGLRNSRIRVELKCMCARERLVGDILCFLHHPKDELRKQQKPSLLETLCTGSYLDMDATATWFQELVREAWVLLPQSDTVELELLPSTRSCKLRLTTVTGRVLCIELVLGLQQEGSETFLTFE</sequence>
<keyword evidence="1" id="KW-0812">Transmembrane</keyword>
<protein>
    <recommendedName>
        <fullName evidence="4">Inositol 1,4,5-trisphosphate receptor-interacting protein-like 1</fullName>
    </recommendedName>
</protein>
<keyword evidence="3" id="KW-1185">Reference proteome</keyword>
<evidence type="ECO:0008006" key="4">
    <source>
        <dbReference type="Google" id="ProtNLM"/>
    </source>
</evidence>
<proteinExistence type="predicted"/>
<feature type="transmembrane region" description="Helical" evidence="1">
    <location>
        <begin position="70"/>
        <end position="91"/>
    </location>
</feature>
<evidence type="ECO:0000256" key="1">
    <source>
        <dbReference type="SAM" id="Phobius"/>
    </source>
</evidence>
<dbReference type="Proteomes" id="UP000198323">
    <property type="component" value="Unassembled WGS sequence"/>
</dbReference>